<protein>
    <submittedName>
        <fullName evidence="3">Ferrous iron transport protein A</fullName>
    </submittedName>
</protein>
<dbReference type="InterPro" id="IPR052713">
    <property type="entry name" value="FeoA"/>
</dbReference>
<dbReference type="InterPro" id="IPR038157">
    <property type="entry name" value="FeoA_core_dom"/>
</dbReference>
<dbReference type="SMART" id="SM00899">
    <property type="entry name" value="FeoA"/>
    <property type="match status" value="1"/>
</dbReference>
<dbReference type="EMBL" id="DVGB01000044">
    <property type="protein sequence ID" value="HIR01353.1"/>
    <property type="molecule type" value="Genomic_DNA"/>
</dbReference>
<sequence>MAADAQGKTLRDVGIGQTARVRRLVGEGAVKRHIMDMGITKGVEVYLRKVAPLGDPLEVTVRGYELSLRKSEAECILVDE</sequence>
<dbReference type="Pfam" id="PF04023">
    <property type="entry name" value="FeoA"/>
    <property type="match status" value="1"/>
</dbReference>
<name>A0A9D1D2X3_9ACTN</name>
<accession>A0A9D1D2X3</accession>
<dbReference type="PANTHER" id="PTHR42954">
    <property type="entry name" value="FE(2+) TRANSPORT PROTEIN A"/>
    <property type="match status" value="1"/>
</dbReference>
<evidence type="ECO:0000313" key="3">
    <source>
        <dbReference type="EMBL" id="HIR01353.1"/>
    </source>
</evidence>
<dbReference type="GO" id="GO:0046914">
    <property type="term" value="F:transition metal ion binding"/>
    <property type="evidence" value="ECO:0007669"/>
    <property type="project" value="InterPro"/>
</dbReference>
<evidence type="ECO:0000259" key="2">
    <source>
        <dbReference type="SMART" id="SM00899"/>
    </source>
</evidence>
<dbReference type="InterPro" id="IPR007167">
    <property type="entry name" value="Fe-transptr_FeoA-like"/>
</dbReference>
<dbReference type="SUPFAM" id="SSF50037">
    <property type="entry name" value="C-terminal domain of transcriptional repressors"/>
    <property type="match status" value="1"/>
</dbReference>
<dbReference type="InterPro" id="IPR008988">
    <property type="entry name" value="Transcriptional_repressor_C"/>
</dbReference>
<dbReference type="PANTHER" id="PTHR42954:SF2">
    <property type="entry name" value="FE(2+) TRANSPORT PROTEIN A"/>
    <property type="match status" value="1"/>
</dbReference>
<reference evidence="3" key="2">
    <citation type="journal article" date="2021" name="PeerJ">
        <title>Extensive microbial diversity within the chicken gut microbiome revealed by metagenomics and culture.</title>
        <authorList>
            <person name="Gilroy R."/>
            <person name="Ravi A."/>
            <person name="Getino M."/>
            <person name="Pursley I."/>
            <person name="Horton D.L."/>
            <person name="Alikhan N.F."/>
            <person name="Baker D."/>
            <person name="Gharbi K."/>
            <person name="Hall N."/>
            <person name="Watson M."/>
            <person name="Adriaenssens E.M."/>
            <person name="Foster-Nyarko E."/>
            <person name="Jarju S."/>
            <person name="Secka A."/>
            <person name="Antonio M."/>
            <person name="Oren A."/>
            <person name="Chaudhuri R.R."/>
            <person name="La Ragione R."/>
            <person name="Hildebrand F."/>
            <person name="Pallen M.J."/>
        </authorList>
    </citation>
    <scope>NUCLEOTIDE SEQUENCE</scope>
    <source>
        <strain evidence="3">ChiGjej1B1-2707</strain>
    </source>
</reference>
<evidence type="ECO:0000313" key="4">
    <source>
        <dbReference type="Proteomes" id="UP000824261"/>
    </source>
</evidence>
<organism evidence="3 4">
    <name type="scientific">Candidatus Aveggerthella stercoripullorum</name>
    <dbReference type="NCBI Taxonomy" id="2840688"/>
    <lineage>
        <taxon>Bacteria</taxon>
        <taxon>Bacillati</taxon>
        <taxon>Actinomycetota</taxon>
        <taxon>Coriobacteriia</taxon>
        <taxon>Eggerthellales</taxon>
        <taxon>Eggerthellaceae</taxon>
        <taxon>Eggerthellaceae incertae sedis</taxon>
        <taxon>Candidatus Aveggerthella</taxon>
    </lineage>
</organism>
<keyword evidence="1" id="KW-0408">Iron</keyword>
<reference evidence="3" key="1">
    <citation type="submission" date="2020-10" db="EMBL/GenBank/DDBJ databases">
        <authorList>
            <person name="Gilroy R."/>
        </authorList>
    </citation>
    <scope>NUCLEOTIDE SEQUENCE</scope>
    <source>
        <strain evidence="3">ChiGjej1B1-2707</strain>
    </source>
</reference>
<dbReference type="AlphaFoldDB" id="A0A9D1D2X3"/>
<feature type="domain" description="Ferrous iron transporter FeoA-like" evidence="2">
    <location>
        <begin position="8"/>
        <end position="80"/>
    </location>
</feature>
<proteinExistence type="predicted"/>
<dbReference type="Gene3D" id="2.30.30.90">
    <property type="match status" value="1"/>
</dbReference>
<gene>
    <name evidence="3" type="ORF">IAA69_03730</name>
</gene>
<dbReference type="Proteomes" id="UP000824261">
    <property type="component" value="Unassembled WGS sequence"/>
</dbReference>
<comment type="caution">
    <text evidence="3">The sequence shown here is derived from an EMBL/GenBank/DDBJ whole genome shotgun (WGS) entry which is preliminary data.</text>
</comment>
<evidence type="ECO:0000256" key="1">
    <source>
        <dbReference type="ARBA" id="ARBA00023004"/>
    </source>
</evidence>